<keyword evidence="1 15" id="KW-0540">Nuclease</keyword>
<evidence type="ECO:0000256" key="10">
    <source>
        <dbReference type="ARBA" id="ARBA00023125"/>
    </source>
</evidence>
<evidence type="ECO:0000256" key="14">
    <source>
        <dbReference type="ARBA" id="ARBA00048988"/>
    </source>
</evidence>
<feature type="binding site" evidence="16">
    <location>
        <begin position="24"/>
        <end position="31"/>
    </location>
    <ligand>
        <name>ATP</name>
        <dbReference type="ChEBI" id="CHEBI:30616"/>
    </ligand>
</feature>
<dbReference type="InterPro" id="IPR038726">
    <property type="entry name" value="PDDEXK_AddAB-type"/>
</dbReference>
<dbReference type="InterPro" id="IPR027417">
    <property type="entry name" value="P-loop_NTPase"/>
</dbReference>
<evidence type="ECO:0000259" key="17">
    <source>
        <dbReference type="PROSITE" id="PS51198"/>
    </source>
</evidence>
<feature type="binding site" evidence="15">
    <location>
        <position position="1071"/>
    </location>
    <ligand>
        <name>Mg(2+)</name>
        <dbReference type="ChEBI" id="CHEBI:18420"/>
    </ligand>
</feature>
<keyword evidence="11 15" id="KW-0234">DNA repair</keyword>
<evidence type="ECO:0000259" key="18">
    <source>
        <dbReference type="PROSITE" id="PS51217"/>
    </source>
</evidence>
<evidence type="ECO:0000256" key="4">
    <source>
        <dbReference type="ARBA" id="ARBA00022763"/>
    </source>
</evidence>
<dbReference type="PROSITE" id="PS51198">
    <property type="entry name" value="UVRD_HELICASE_ATP_BIND"/>
    <property type="match status" value="1"/>
</dbReference>
<feature type="domain" description="UvrD-like helicase C-terminal" evidence="18">
    <location>
        <begin position="483"/>
        <end position="748"/>
    </location>
</feature>
<comment type="catalytic activity">
    <reaction evidence="15">
        <text>Exonucleolytic cleavage (in the presence of ATP) in either 5'- to 3'- or 3'- to 5'-direction to yield 5'-phosphooligonucleotides.</text>
        <dbReference type="EC" id="3.1.11.5"/>
    </reaction>
</comment>
<keyword evidence="8 15" id="KW-0067">ATP-binding</keyword>
<accession>A0ABX7R694</accession>
<evidence type="ECO:0000256" key="5">
    <source>
        <dbReference type="ARBA" id="ARBA00022801"/>
    </source>
</evidence>
<gene>
    <name evidence="15 19" type="primary">recB</name>
    <name evidence="19" type="ORF">JYB85_08255</name>
</gene>
<evidence type="ECO:0000256" key="15">
    <source>
        <dbReference type="HAMAP-Rule" id="MF_01485"/>
    </source>
</evidence>
<name>A0ABX7R694_9GAMM</name>
<dbReference type="PROSITE" id="PS51217">
    <property type="entry name" value="UVRD_HELICASE_CTER"/>
    <property type="match status" value="1"/>
</dbReference>
<feature type="region of interest" description="DNA-binding and helicase activity, interacts with RecC" evidence="15">
    <location>
        <begin position="1"/>
        <end position="861"/>
    </location>
</feature>
<evidence type="ECO:0000256" key="3">
    <source>
        <dbReference type="ARBA" id="ARBA00022741"/>
    </source>
</evidence>
<dbReference type="Gene3D" id="1.10.3170.10">
    <property type="entry name" value="Recbcd, chain B, domain 2"/>
    <property type="match status" value="1"/>
</dbReference>
<comment type="similarity">
    <text evidence="15">Belongs to the helicase family. UvrD subfamily.</text>
</comment>
<evidence type="ECO:0000256" key="13">
    <source>
        <dbReference type="ARBA" id="ARBA00034617"/>
    </source>
</evidence>
<keyword evidence="10 15" id="KW-0238">DNA-binding</keyword>
<evidence type="ECO:0000256" key="1">
    <source>
        <dbReference type="ARBA" id="ARBA00022722"/>
    </source>
</evidence>
<dbReference type="InterPro" id="IPR014017">
    <property type="entry name" value="DNA_helicase_UvrD-like_C"/>
</dbReference>
<comment type="cofactor">
    <cofactor evidence="15">
        <name>Mg(2+)</name>
        <dbReference type="ChEBI" id="CHEBI:18420"/>
    </cofactor>
    <text evidence="15">Binds 1 Mg(2+) ion per subunit.</text>
</comment>
<comment type="catalytic activity">
    <reaction evidence="14 15">
        <text>ATP + H2O = ADP + phosphate + H(+)</text>
        <dbReference type="Rhea" id="RHEA:13065"/>
        <dbReference type="ChEBI" id="CHEBI:15377"/>
        <dbReference type="ChEBI" id="CHEBI:15378"/>
        <dbReference type="ChEBI" id="CHEBI:30616"/>
        <dbReference type="ChEBI" id="CHEBI:43474"/>
        <dbReference type="ChEBI" id="CHEBI:456216"/>
        <dbReference type="EC" id="5.6.2.4"/>
    </reaction>
</comment>
<dbReference type="RefSeq" id="WP_207381799.1">
    <property type="nucleotide sequence ID" value="NZ_CP071502.1"/>
</dbReference>
<dbReference type="InterPro" id="IPR000212">
    <property type="entry name" value="DNA_helicase_UvrD/REP"/>
</dbReference>
<keyword evidence="20" id="KW-1185">Reference proteome</keyword>
<dbReference type="Gene3D" id="3.90.320.10">
    <property type="match status" value="1"/>
</dbReference>
<dbReference type="NCBIfam" id="TIGR00609">
    <property type="entry name" value="recB"/>
    <property type="match status" value="1"/>
</dbReference>
<dbReference type="EC" id="3.1.11.5" evidence="15"/>
<dbReference type="EMBL" id="CP071502">
    <property type="protein sequence ID" value="QSX38782.1"/>
    <property type="molecule type" value="Genomic_DNA"/>
</dbReference>
<comment type="subunit">
    <text evidence="15">Heterotrimer of RecB, RecC and RecD. All subunits contribute to DNA-binding. Interacts with RecA.</text>
</comment>
<feature type="active site" description="For nuclease activity" evidence="15">
    <location>
        <position position="1084"/>
    </location>
</feature>
<dbReference type="GO" id="GO:0008854">
    <property type="term" value="F:exodeoxyribonuclease V activity"/>
    <property type="evidence" value="ECO:0007669"/>
    <property type="project" value="UniProtKB-EC"/>
</dbReference>
<sequence>MSAASSQTLDALNLPLHGTRLIEASAGTGKTYTIANLYLRLLLGLGEQGASETPLKVDEILVVTFTNAATSELRDRIRRRIQQAFRAFLGLRIKDGFIEALLDGVAEQDRPMALRRLDAALKGLDEAAIYTIHGFCQRVLADMAFESALLFESEFTLDDSEYLQRAVRDFWRAHCYGMAPELAALIRAKFESPDALMAALRPLLGAQDAVPAQSPAPFEQAAQDLSQGLARMRLSWPRDRDATLALLTELPLNGTSYGKQADGYPKLADMFLDMDNWCRFGSGLPPAKVLSALALGNIKLNKGGSLPSPQQAPLLAQIEALAHTAEQLLPAFLVTAREEIRLRFHALKRQQQLLSPDDLLLTLAGALDGEDQTLASVLRRRFPIALIDEFQDTDPLQFAIFSTIYPEGRLLMIGDPKQAIYAFRGGDIHTYLKARATTTAQYHLGTNYRSAESMVAGVNRLFQAREDAFIDAAIPFDAVDSQARGEDKSLKVGGHTAPGLQLRLLAEDPVMGLNKTDARARLAEDAAAEICRLLTLAANREAQIVKESKEQPLLARDIAVLVRDRNEAAVMRDALAKRRIGAVFLSRDSVFDTLEARELALVLLALAKPRDEQAIRAAMATELWGGRASDIHGFNVDEDKRAALLEQFANLHLLWQRQGVMPALMQLATETGLLERLKGHENAERRLTDIRHLSELLQQKASELDGMAALLHWYEQELCQASGGEEQQLRLESEQNLVQIVTIHKSKGLEYGVCFIPFISLARDQSRKPNPLLYHSDKGLCWDLGGSDEAFERWKQEQLAEDLRLLYVALTRPVYRCYLYIANHSRMLKAGLKSHLHQTAIGYCLGIDNEDCDSQLLAAKAKALAGDIMALEWVAAEADNRVLPTTEHQGSELLLRKPRTRDAVRWRVGSYSALVKDSSHGSKPGAADEHYDVLESLPSPRTTETSLDRFGFDRGANAGSFMHLVLELFDFTRADTELETALTKAMAQYGIADHWFNMLKDWYLSLLQAPLDGGQLTLSRLAPADKLVEMEFYLPVMGLNPDKLSTLLGRYGYGSQYGFDTLCGMLKGFIDLVFCHGGRFYVADYKSNHLGHDFSCYDRQTMASAIRDHHYDLQYLLYSLALHRFLSQRLPDYDYERDFGGVYYLFLRGMHATEPGKGIFYDRPPKALIEELDKMFTGEPG</sequence>
<evidence type="ECO:0000256" key="11">
    <source>
        <dbReference type="ARBA" id="ARBA00023204"/>
    </source>
</evidence>
<organism evidence="19 20">
    <name type="scientific">Shewanella sedimentimangrovi</name>
    <dbReference type="NCBI Taxonomy" id="2814293"/>
    <lineage>
        <taxon>Bacteria</taxon>
        <taxon>Pseudomonadati</taxon>
        <taxon>Pseudomonadota</taxon>
        <taxon>Gammaproteobacteria</taxon>
        <taxon>Alteromonadales</taxon>
        <taxon>Shewanellaceae</taxon>
        <taxon>Shewanella</taxon>
    </lineage>
</organism>
<dbReference type="Pfam" id="PF00580">
    <property type="entry name" value="UvrD-helicase"/>
    <property type="match status" value="1"/>
</dbReference>
<dbReference type="SUPFAM" id="SSF52980">
    <property type="entry name" value="Restriction endonuclease-like"/>
    <property type="match status" value="1"/>
</dbReference>
<keyword evidence="5 15" id="KW-0378">Hydrolase</keyword>
<feature type="domain" description="UvrD-like helicase ATP-binding" evidence="17">
    <location>
        <begin position="3"/>
        <end position="451"/>
    </location>
</feature>
<dbReference type="Gene3D" id="1.10.486.10">
    <property type="entry name" value="PCRA, domain 4"/>
    <property type="match status" value="1"/>
</dbReference>
<dbReference type="SUPFAM" id="SSF52540">
    <property type="entry name" value="P-loop containing nucleoside triphosphate hydrolases"/>
    <property type="match status" value="1"/>
</dbReference>
<dbReference type="Proteomes" id="UP000663207">
    <property type="component" value="Chromosome"/>
</dbReference>
<comment type="function">
    <text evidence="15">A helicase/nuclease that prepares dsDNA breaks (DSB) for recombinational DNA repair. Binds to DSBs and unwinds DNA via a highly rapid and processive ATP-dependent bidirectional helicase activity. Unwinds dsDNA until it encounters a Chi (crossover hotspot instigator) sequence from the 3' direction. Cuts ssDNA a few nucleotides 3' to the Chi site. The properties and activities of the enzyme are changed at Chi. The Chi-altered holoenzyme produces a long 3'-ssDNA overhang and facilitates RecA-binding to the ssDNA for homologous DNA recombination and repair. Holoenzyme degrades any linearized DNA that is unable to undergo homologous recombination. In the holoenzyme this subunit contributes ATPase, 3'-5' helicase, exonuclease activity and loads RecA onto ssDNA.</text>
</comment>
<evidence type="ECO:0000256" key="16">
    <source>
        <dbReference type="PROSITE-ProRule" id="PRU00560"/>
    </source>
</evidence>
<dbReference type="PANTHER" id="PTHR11070:SF23">
    <property type="entry name" value="RECBCD ENZYME SUBUNIT RECB"/>
    <property type="match status" value="1"/>
</dbReference>
<evidence type="ECO:0000313" key="19">
    <source>
        <dbReference type="EMBL" id="QSX38782.1"/>
    </source>
</evidence>
<comment type="miscellaneous">
    <text evidence="15">In the RecBCD complex, RecB has a slow 3'-5' helicase, an exonuclease activity and loads RecA onto ssDNA, RecD has a fast 5'-3' helicase activity, while RecC stimulates the ATPase and processivity of the RecB helicase and contributes to recognition of the Chi site.</text>
</comment>
<feature type="region of interest" description="Nuclease activity, interacts with RecD and RecA" evidence="15">
    <location>
        <begin position="905"/>
        <end position="1181"/>
    </location>
</feature>
<dbReference type="InterPro" id="IPR014016">
    <property type="entry name" value="UvrD-like_ATP-bd"/>
</dbReference>
<evidence type="ECO:0000256" key="6">
    <source>
        <dbReference type="ARBA" id="ARBA00022806"/>
    </source>
</evidence>
<dbReference type="Pfam" id="PF13361">
    <property type="entry name" value="UvrD_C"/>
    <property type="match status" value="1"/>
</dbReference>
<dbReference type="CDD" id="cd22352">
    <property type="entry name" value="RecB_C-like"/>
    <property type="match status" value="1"/>
</dbReference>
<dbReference type="HAMAP" id="MF_01485">
    <property type="entry name" value="RecB"/>
    <property type="match status" value="1"/>
</dbReference>
<keyword evidence="9 15" id="KW-0460">Magnesium</keyword>
<keyword evidence="12 15" id="KW-0413">Isomerase</keyword>
<dbReference type="EC" id="5.6.2.4" evidence="15"/>
<comment type="domain">
    <text evidence="15">The C-terminal domain has nuclease activity and interacts with RecD. It interacts with RecA, facilitating its loading onto ssDNA.</text>
</comment>
<feature type="binding site" evidence="15">
    <location>
        <position position="963"/>
    </location>
    <ligand>
        <name>Mg(2+)</name>
        <dbReference type="ChEBI" id="CHEBI:18420"/>
    </ligand>
</feature>
<evidence type="ECO:0000256" key="7">
    <source>
        <dbReference type="ARBA" id="ARBA00022839"/>
    </source>
</evidence>
<keyword evidence="4 15" id="KW-0227">DNA damage</keyword>
<evidence type="ECO:0000313" key="20">
    <source>
        <dbReference type="Proteomes" id="UP000663207"/>
    </source>
</evidence>
<evidence type="ECO:0000256" key="9">
    <source>
        <dbReference type="ARBA" id="ARBA00022842"/>
    </source>
</evidence>
<comment type="domain">
    <text evidence="15">The N-terminal DNA-binding domain is a ssDNA-dependent ATPase and has ATP-dependent 3'-5' helicase function. This domain interacts with RecC.</text>
</comment>
<dbReference type="InterPro" id="IPR004586">
    <property type="entry name" value="RecB"/>
</dbReference>
<dbReference type="InterPro" id="IPR011335">
    <property type="entry name" value="Restrct_endonuc-II-like"/>
</dbReference>
<dbReference type="InterPro" id="IPR011604">
    <property type="entry name" value="PDDEXK-like_dom_sf"/>
</dbReference>
<comment type="catalytic activity">
    <reaction evidence="13 15">
        <text>Couples ATP hydrolysis with the unwinding of duplex DNA by translocating in the 3'-5' direction.</text>
        <dbReference type="EC" id="5.6.2.4"/>
    </reaction>
</comment>
<dbReference type="Pfam" id="PF12705">
    <property type="entry name" value="PDDEXK_1"/>
    <property type="match status" value="1"/>
</dbReference>
<keyword evidence="2 15" id="KW-0479">Metal-binding</keyword>
<evidence type="ECO:0000256" key="2">
    <source>
        <dbReference type="ARBA" id="ARBA00022723"/>
    </source>
</evidence>
<reference evidence="19 20" key="1">
    <citation type="submission" date="2021-03" db="EMBL/GenBank/DDBJ databases">
        <title>Novel species identification of genus Shewanella.</title>
        <authorList>
            <person name="Liu G."/>
            <person name="Zhang Q."/>
        </authorList>
    </citation>
    <scope>NUCLEOTIDE SEQUENCE [LARGE SCALE GENOMIC DNA]</scope>
    <source>
        <strain evidence="19 20">FJAT-52962</strain>
    </source>
</reference>
<dbReference type="Gene3D" id="3.40.50.300">
    <property type="entry name" value="P-loop containing nucleotide triphosphate hydrolases"/>
    <property type="match status" value="2"/>
</dbReference>
<keyword evidence="3 15" id="KW-0547">Nucleotide-binding</keyword>
<evidence type="ECO:0000256" key="8">
    <source>
        <dbReference type="ARBA" id="ARBA00022840"/>
    </source>
</evidence>
<keyword evidence="6 15" id="KW-0347">Helicase</keyword>
<dbReference type="PANTHER" id="PTHR11070">
    <property type="entry name" value="UVRD / RECB / PCRA DNA HELICASE FAMILY MEMBER"/>
    <property type="match status" value="1"/>
</dbReference>
<feature type="binding site" evidence="15">
    <location>
        <position position="1084"/>
    </location>
    <ligand>
        <name>Mg(2+)</name>
        <dbReference type="ChEBI" id="CHEBI:18420"/>
    </ligand>
</feature>
<keyword evidence="7 15" id="KW-0269">Exonuclease</keyword>
<proteinExistence type="inferred from homology"/>
<protein>
    <recommendedName>
        <fullName evidence="15">RecBCD enzyme subunit RecB</fullName>
        <ecNumber evidence="15">3.1.11.5</ecNumber>
        <ecNumber evidence="15">5.6.2.4</ecNumber>
    </recommendedName>
    <alternativeName>
        <fullName evidence="15">DNA 3'-5' helicase subunit RecB</fullName>
    </alternativeName>
    <alternativeName>
        <fullName evidence="15">Exonuclease V subunit RecB</fullName>
        <shortName evidence="15">ExoV subunit RecB</shortName>
    </alternativeName>
    <alternativeName>
        <fullName evidence="15">Helicase/nuclease RecBCD subunit RecB</fullName>
    </alternativeName>
</protein>
<evidence type="ECO:0000256" key="12">
    <source>
        <dbReference type="ARBA" id="ARBA00023235"/>
    </source>
</evidence>